<proteinExistence type="predicted"/>
<dbReference type="Gene3D" id="1.10.1220.10">
    <property type="entry name" value="Met repressor-like"/>
    <property type="match status" value="1"/>
</dbReference>
<dbReference type="AlphaFoldDB" id="A0AAC9XX43"/>
<evidence type="ECO:0000313" key="2">
    <source>
        <dbReference type="EMBL" id="ASM53705.1"/>
    </source>
</evidence>
<accession>A0AAC9XX43</accession>
<gene>
    <name evidence="2" type="ORF">PNIG_a1558</name>
</gene>
<dbReference type="InterPro" id="IPR005569">
    <property type="entry name" value="Arc_DNA-bd_dom"/>
</dbReference>
<dbReference type="GO" id="GO:0006355">
    <property type="term" value="P:regulation of DNA-templated transcription"/>
    <property type="evidence" value="ECO:0007669"/>
    <property type="project" value="InterPro"/>
</dbReference>
<reference evidence="2 3" key="1">
    <citation type="submission" date="2015-03" db="EMBL/GenBank/DDBJ databases">
        <authorList>
            <person name="Xie B.-B."/>
            <person name="Rong J.-C."/>
            <person name="Qin Q.-L."/>
            <person name="Zhang Y.-Z."/>
        </authorList>
    </citation>
    <scope>NUCLEOTIDE SEQUENCE [LARGE SCALE GENOMIC DNA]</scope>
    <source>
        <strain evidence="2 3">KMM 661</strain>
    </source>
</reference>
<name>A0AAC9XX43_9GAMM</name>
<sequence length="243" mass="27577">MPSHLKEELHKKSSLNGRSLNAEIVSRLEKSVDEEANKIEHVNIDLLEQLQAALDQRQALGNQVHTMQERLGGLSILLSNLNHHVIPALCQAKNTRLGSAGTTYGDKDRLCAFVNGFFGASGIVFYIRDGHSNHSALTVLLKGDTNNFLADATSMTVERLPREREVLELFQELDERGLLDVAEFATTRVKQTRDLPVEQAIEELEQYKTKPVRSNIYEFLSLFFSEPDKVKSKWFVEEWKKLN</sequence>
<feature type="domain" description="Arc-like DNA binding" evidence="1">
    <location>
        <begin position="1"/>
        <end position="35"/>
    </location>
</feature>
<organism evidence="2 3">
    <name type="scientific">Pseudoalteromonas nigrifaciens</name>
    <dbReference type="NCBI Taxonomy" id="28109"/>
    <lineage>
        <taxon>Bacteria</taxon>
        <taxon>Pseudomonadati</taxon>
        <taxon>Pseudomonadota</taxon>
        <taxon>Gammaproteobacteria</taxon>
        <taxon>Alteromonadales</taxon>
        <taxon>Pseudoalteromonadaceae</taxon>
        <taxon>Pseudoalteromonas</taxon>
    </lineage>
</organism>
<dbReference type="Proteomes" id="UP000198329">
    <property type="component" value="Chromosome I"/>
</dbReference>
<evidence type="ECO:0000313" key="3">
    <source>
        <dbReference type="Proteomes" id="UP000198329"/>
    </source>
</evidence>
<dbReference type="Pfam" id="PF03869">
    <property type="entry name" value="Arc"/>
    <property type="match status" value="1"/>
</dbReference>
<dbReference type="InterPro" id="IPR013321">
    <property type="entry name" value="Arc_rbn_hlx_hlx"/>
</dbReference>
<evidence type="ECO:0000259" key="1">
    <source>
        <dbReference type="Pfam" id="PF03869"/>
    </source>
</evidence>
<keyword evidence="3" id="KW-1185">Reference proteome</keyword>
<dbReference type="EMBL" id="CP011036">
    <property type="protein sequence ID" value="ASM53705.1"/>
    <property type="molecule type" value="Genomic_DNA"/>
</dbReference>
<protein>
    <recommendedName>
        <fullName evidence="1">Arc-like DNA binding domain-containing protein</fullName>
    </recommendedName>
</protein>
<dbReference type="KEGG" id="png:PNIG_a1558"/>
<dbReference type="InterPro" id="IPR010985">
    <property type="entry name" value="Ribbon_hlx_hlx"/>
</dbReference>
<dbReference type="GO" id="GO:0003677">
    <property type="term" value="F:DNA binding"/>
    <property type="evidence" value="ECO:0007669"/>
    <property type="project" value="InterPro"/>
</dbReference>
<dbReference type="SUPFAM" id="SSF47598">
    <property type="entry name" value="Ribbon-helix-helix"/>
    <property type="match status" value="1"/>
</dbReference>